<evidence type="ECO:0000313" key="2">
    <source>
        <dbReference type="EMBL" id="EAR59595.1"/>
    </source>
</evidence>
<proteinExistence type="predicted"/>
<dbReference type="PANTHER" id="PTHR34801">
    <property type="entry name" value="EXPRESSED PROTEIN"/>
    <property type="match status" value="1"/>
</dbReference>
<evidence type="ECO:0000256" key="1">
    <source>
        <dbReference type="SAM" id="Phobius"/>
    </source>
</evidence>
<keyword evidence="1" id="KW-1133">Transmembrane helix</keyword>
<dbReference type="EMBL" id="AAOW01000042">
    <property type="protein sequence ID" value="EAR59595.1"/>
    <property type="molecule type" value="Genomic_DNA"/>
</dbReference>
<organism evidence="2 3">
    <name type="scientific">Neptuniibacter caesariensis</name>
    <dbReference type="NCBI Taxonomy" id="207954"/>
    <lineage>
        <taxon>Bacteria</taxon>
        <taxon>Pseudomonadati</taxon>
        <taxon>Pseudomonadota</taxon>
        <taxon>Gammaproteobacteria</taxon>
        <taxon>Oceanospirillales</taxon>
        <taxon>Oceanospirillaceae</taxon>
        <taxon>Neptuniibacter</taxon>
    </lineage>
</organism>
<reference evidence="2 3" key="1">
    <citation type="submission" date="2006-02" db="EMBL/GenBank/DDBJ databases">
        <authorList>
            <person name="Pinhassi J."/>
            <person name="Pedros-Alio C."/>
            <person name="Ferriera S."/>
            <person name="Johnson J."/>
            <person name="Kravitz S."/>
            <person name="Halpern A."/>
            <person name="Remington K."/>
            <person name="Beeson K."/>
            <person name="Tran B."/>
            <person name="Rogers Y.-H."/>
            <person name="Friedman R."/>
            <person name="Venter J.C."/>
        </authorList>
    </citation>
    <scope>NUCLEOTIDE SEQUENCE [LARGE SCALE GENOMIC DNA]</scope>
    <source>
        <strain evidence="2 3">MED92</strain>
    </source>
</reference>
<dbReference type="Proteomes" id="UP000002171">
    <property type="component" value="Unassembled WGS sequence"/>
</dbReference>
<evidence type="ECO:0000313" key="3">
    <source>
        <dbReference type="Proteomes" id="UP000002171"/>
    </source>
</evidence>
<gene>
    <name evidence="2" type="ORF">MED92_12074</name>
</gene>
<protein>
    <recommendedName>
        <fullName evidence="4">DUF1499 domain-containing protein</fullName>
    </recommendedName>
</protein>
<comment type="caution">
    <text evidence="2">The sequence shown here is derived from an EMBL/GenBank/DDBJ whole genome shotgun (WGS) entry which is preliminary data.</text>
</comment>
<dbReference type="PIRSF" id="PIRSF026426">
    <property type="entry name" value="DUF1499"/>
    <property type="match status" value="1"/>
</dbReference>
<dbReference type="OrthoDB" id="9793534at2"/>
<keyword evidence="1" id="KW-0472">Membrane</keyword>
<dbReference type="PANTHER" id="PTHR34801:SF6">
    <property type="entry name" value="SLL1620 PROTEIN"/>
    <property type="match status" value="1"/>
</dbReference>
<sequence length="157" mass="18080">MEFYLLIPLISILLIFWFMALISKEGRAIGLVEGRLARCIEKPNCVCTEYSDDKEHFYHPIEIPGGFENPDEMVQLIKGIIREAGGEVEIESHTYISAIFQSRVFGFVDDFEVRIDLQAKLINIRSASRVGYSDFGANLKRIKRIDELLQKRFSVMM</sequence>
<evidence type="ECO:0008006" key="4">
    <source>
        <dbReference type="Google" id="ProtNLM"/>
    </source>
</evidence>
<name>A0A7U8C143_NEPCE</name>
<accession>A0A7U8C143</accession>
<dbReference type="Pfam" id="PF07386">
    <property type="entry name" value="DUF1499"/>
    <property type="match status" value="1"/>
</dbReference>
<feature type="transmembrane region" description="Helical" evidence="1">
    <location>
        <begin position="6"/>
        <end position="23"/>
    </location>
</feature>
<dbReference type="AlphaFoldDB" id="A0A7U8C143"/>
<dbReference type="RefSeq" id="WP_007020081.1">
    <property type="nucleotide sequence ID" value="NZ_CH724125.1"/>
</dbReference>
<dbReference type="InterPro" id="IPR010865">
    <property type="entry name" value="DUF1499"/>
</dbReference>
<keyword evidence="3" id="KW-1185">Reference proteome</keyword>
<keyword evidence="1" id="KW-0812">Transmembrane</keyword>